<reference evidence="1 2" key="2">
    <citation type="journal article" date="2018" name="Int. J. Syst. Evol. Microbiol.">
        <title>Marinobacterium aestuarii sp. nov., a benzene-degrading marine bacterium isolated from estuary sediment.</title>
        <authorList>
            <person name="Bae S.S."/>
            <person name="Jung J."/>
            <person name="Chung D."/>
            <person name="Baek K."/>
        </authorList>
    </citation>
    <scope>NUCLEOTIDE SEQUENCE [LARGE SCALE GENOMIC DNA]</scope>
    <source>
        <strain evidence="1 2">ST58-10</strain>
    </source>
</reference>
<dbReference type="Pfam" id="PF12974">
    <property type="entry name" value="Phosphonate-bd"/>
    <property type="match status" value="1"/>
</dbReference>
<proteinExistence type="predicted"/>
<dbReference type="KEGG" id="mars:A8C75_19790"/>
<dbReference type="SUPFAM" id="SSF53850">
    <property type="entry name" value="Periplasmic binding protein-like II"/>
    <property type="match status" value="1"/>
</dbReference>
<protein>
    <recommendedName>
        <fullName evidence="3">Phosphate ABC transporter substrate-binding protein</fullName>
    </recommendedName>
</protein>
<organism evidence="1 2">
    <name type="scientific">Marinobacterium aestuarii</name>
    <dbReference type="NCBI Taxonomy" id="1821621"/>
    <lineage>
        <taxon>Bacteria</taxon>
        <taxon>Pseudomonadati</taxon>
        <taxon>Pseudomonadota</taxon>
        <taxon>Gammaproteobacteria</taxon>
        <taxon>Oceanospirillales</taxon>
        <taxon>Oceanospirillaceae</taxon>
        <taxon>Marinobacterium</taxon>
    </lineage>
</organism>
<evidence type="ECO:0008006" key="3">
    <source>
        <dbReference type="Google" id="ProtNLM"/>
    </source>
</evidence>
<dbReference type="RefSeq" id="WP_067386093.1">
    <property type="nucleotide sequence ID" value="NZ_CP015839.1"/>
</dbReference>
<reference evidence="2" key="1">
    <citation type="submission" date="2016-05" db="EMBL/GenBank/DDBJ databases">
        <authorList>
            <person name="Baek K."/>
            <person name="Yang S.-J."/>
        </authorList>
    </citation>
    <scope>NUCLEOTIDE SEQUENCE [LARGE SCALE GENOMIC DNA]</scope>
    <source>
        <strain evidence="2">ST58-10</strain>
    </source>
</reference>
<name>A0A1A9F3R0_9GAMM</name>
<dbReference type="Gene3D" id="3.40.190.10">
    <property type="entry name" value="Periplasmic binding protein-like II"/>
    <property type="match status" value="2"/>
</dbReference>
<dbReference type="PANTHER" id="PTHR35841:SF1">
    <property type="entry name" value="PHOSPHONATES-BINDING PERIPLASMIC PROTEIN"/>
    <property type="match status" value="1"/>
</dbReference>
<dbReference type="Proteomes" id="UP000078070">
    <property type="component" value="Chromosome"/>
</dbReference>
<accession>A0A1A9F3R0</accession>
<keyword evidence="2" id="KW-1185">Reference proteome</keyword>
<dbReference type="OrthoDB" id="5318791at2"/>
<sequence>MLYRHQHSPVYPHVSSHPRPVMLLRWAAILLLVVASLLADALTLAPRAATQEPLTLGILPRRNATLTTELFTPLVEYLSKSLGRKIQLVTSKDFDSFLQDVKDERFDIVHYNQFHYVRSSVQYRVIAHNREFDRSTVAGALYVKKDSGITRVEQLRGKTIIFGGGQDAMMSYILPRYLLMQAGLQPGDYREIFAKSPPNSLIGLYYDEAQASGAGDILIDLKVVKDSVDTSQLTHLAVTEQLLHLPWAVRRTMEDEDAAQIQALLIGLEASQEGLAILKQAQMTGIGIANDDSYAPHRRIIDQVMPPSQDRP</sequence>
<dbReference type="EMBL" id="CP015839">
    <property type="protein sequence ID" value="ANG64491.1"/>
    <property type="molecule type" value="Genomic_DNA"/>
</dbReference>
<gene>
    <name evidence="1" type="ORF">A8C75_19790</name>
</gene>
<dbReference type="PANTHER" id="PTHR35841">
    <property type="entry name" value="PHOSPHONATES-BINDING PERIPLASMIC PROTEIN"/>
    <property type="match status" value="1"/>
</dbReference>
<dbReference type="AlphaFoldDB" id="A0A1A9F3R0"/>
<evidence type="ECO:0000313" key="2">
    <source>
        <dbReference type="Proteomes" id="UP000078070"/>
    </source>
</evidence>
<dbReference type="STRING" id="1821621.A8C75_19790"/>
<evidence type="ECO:0000313" key="1">
    <source>
        <dbReference type="EMBL" id="ANG64491.1"/>
    </source>
</evidence>